<dbReference type="Proteomes" id="UP000479710">
    <property type="component" value="Unassembled WGS sequence"/>
</dbReference>
<gene>
    <name evidence="2" type="ORF">E2562_012851</name>
</gene>
<proteinExistence type="predicted"/>
<organism evidence="2 3">
    <name type="scientific">Oryza meyeriana var. granulata</name>
    <dbReference type="NCBI Taxonomy" id="110450"/>
    <lineage>
        <taxon>Eukaryota</taxon>
        <taxon>Viridiplantae</taxon>
        <taxon>Streptophyta</taxon>
        <taxon>Embryophyta</taxon>
        <taxon>Tracheophyta</taxon>
        <taxon>Spermatophyta</taxon>
        <taxon>Magnoliopsida</taxon>
        <taxon>Liliopsida</taxon>
        <taxon>Poales</taxon>
        <taxon>Poaceae</taxon>
        <taxon>BOP clade</taxon>
        <taxon>Oryzoideae</taxon>
        <taxon>Oryzeae</taxon>
        <taxon>Oryzinae</taxon>
        <taxon>Oryza</taxon>
        <taxon>Oryza meyeriana</taxon>
    </lineage>
</organism>
<keyword evidence="3" id="KW-1185">Reference proteome</keyword>
<feature type="region of interest" description="Disordered" evidence="1">
    <location>
        <begin position="1"/>
        <end position="69"/>
    </location>
</feature>
<comment type="caution">
    <text evidence="2">The sequence shown here is derived from an EMBL/GenBank/DDBJ whole genome shotgun (WGS) entry which is preliminary data.</text>
</comment>
<evidence type="ECO:0000313" key="3">
    <source>
        <dbReference type="Proteomes" id="UP000479710"/>
    </source>
</evidence>
<accession>A0A6G1CPP5</accession>
<protein>
    <submittedName>
        <fullName evidence="2">Uncharacterized protein</fullName>
    </submittedName>
</protein>
<feature type="compositionally biased region" description="Polar residues" evidence="1">
    <location>
        <begin position="24"/>
        <end position="33"/>
    </location>
</feature>
<sequence length="69" mass="7185">MAGQGRETETATDGPGDRRKRTDNGVTMTTPTSRGEGKDGGVGELTSGGGGRHGEGDSLRRLGTRRRRG</sequence>
<name>A0A6G1CPP5_9ORYZ</name>
<dbReference type="AlphaFoldDB" id="A0A6G1CPP5"/>
<feature type="compositionally biased region" description="Gly residues" evidence="1">
    <location>
        <begin position="42"/>
        <end position="51"/>
    </location>
</feature>
<evidence type="ECO:0000313" key="2">
    <source>
        <dbReference type="EMBL" id="KAF0902070.1"/>
    </source>
</evidence>
<evidence type="ECO:0000256" key="1">
    <source>
        <dbReference type="SAM" id="MobiDB-lite"/>
    </source>
</evidence>
<dbReference type="EMBL" id="SPHZ02000008">
    <property type="protein sequence ID" value="KAF0902070.1"/>
    <property type="molecule type" value="Genomic_DNA"/>
</dbReference>
<reference evidence="2 3" key="1">
    <citation type="submission" date="2019-11" db="EMBL/GenBank/DDBJ databases">
        <title>Whole genome sequence of Oryza granulata.</title>
        <authorList>
            <person name="Li W."/>
        </authorList>
    </citation>
    <scope>NUCLEOTIDE SEQUENCE [LARGE SCALE GENOMIC DNA]</scope>
    <source>
        <strain evidence="3">cv. Menghai</strain>
        <tissue evidence="2">Leaf</tissue>
    </source>
</reference>